<protein>
    <recommendedName>
        <fullName evidence="4">TPR repeat-containing protein</fullName>
    </recommendedName>
</protein>
<accession>A0A1Z5J7U1</accession>
<evidence type="ECO:0000313" key="2">
    <source>
        <dbReference type="EMBL" id="GAX10064.1"/>
    </source>
</evidence>
<keyword evidence="1" id="KW-0732">Signal</keyword>
<sequence length="229" mass="26523">MTRKQPRRRPFVLIPLLVLFLNQIPSRWWQAFAFAPTNHVLLYRTFSNDKRASVRASMSSNQQDEEPTRRGDLVKTLNGGTAMIFEMARRSFGPSSDSTFLPRWHPFRGISPYNPNFRTQPPPMDPQGYAGTIWKNARKSAQPAMWRYALRSYDRMVMPTNTTATSGSSVGRVERTNIHYEGALVACSKLGEWEKALEIYNEVQQKENKWLDRVSTESATKSRRSRRKY</sequence>
<dbReference type="Proteomes" id="UP000198406">
    <property type="component" value="Unassembled WGS sequence"/>
</dbReference>
<evidence type="ECO:0008006" key="4">
    <source>
        <dbReference type="Google" id="ProtNLM"/>
    </source>
</evidence>
<gene>
    <name evidence="2" type="ORF">FisN_2Lh332</name>
</gene>
<evidence type="ECO:0000256" key="1">
    <source>
        <dbReference type="SAM" id="SignalP"/>
    </source>
</evidence>
<organism evidence="2 3">
    <name type="scientific">Fistulifera solaris</name>
    <name type="common">Oleaginous diatom</name>
    <dbReference type="NCBI Taxonomy" id="1519565"/>
    <lineage>
        <taxon>Eukaryota</taxon>
        <taxon>Sar</taxon>
        <taxon>Stramenopiles</taxon>
        <taxon>Ochrophyta</taxon>
        <taxon>Bacillariophyta</taxon>
        <taxon>Bacillariophyceae</taxon>
        <taxon>Bacillariophycidae</taxon>
        <taxon>Naviculales</taxon>
        <taxon>Naviculaceae</taxon>
        <taxon>Fistulifera</taxon>
    </lineage>
</organism>
<feature type="signal peptide" evidence="1">
    <location>
        <begin position="1"/>
        <end position="26"/>
    </location>
</feature>
<keyword evidence="3" id="KW-1185">Reference proteome</keyword>
<name>A0A1Z5J7U1_FISSO</name>
<feature type="chain" id="PRO_5013369104" description="TPR repeat-containing protein" evidence="1">
    <location>
        <begin position="27"/>
        <end position="229"/>
    </location>
</feature>
<reference evidence="2 3" key="1">
    <citation type="journal article" date="2015" name="Plant Cell">
        <title>Oil accumulation by the oleaginous diatom Fistulifera solaris as revealed by the genome and transcriptome.</title>
        <authorList>
            <person name="Tanaka T."/>
            <person name="Maeda Y."/>
            <person name="Veluchamy A."/>
            <person name="Tanaka M."/>
            <person name="Abida H."/>
            <person name="Marechal E."/>
            <person name="Bowler C."/>
            <person name="Muto M."/>
            <person name="Sunaga Y."/>
            <person name="Tanaka M."/>
            <person name="Yoshino T."/>
            <person name="Taniguchi T."/>
            <person name="Fukuda Y."/>
            <person name="Nemoto M."/>
            <person name="Matsumoto M."/>
            <person name="Wong P.S."/>
            <person name="Aburatani S."/>
            <person name="Fujibuchi W."/>
        </authorList>
    </citation>
    <scope>NUCLEOTIDE SEQUENCE [LARGE SCALE GENOMIC DNA]</scope>
    <source>
        <strain evidence="2 3">JPCC DA0580</strain>
    </source>
</reference>
<dbReference type="EMBL" id="BDSP01000015">
    <property type="protein sequence ID" value="GAX10064.1"/>
    <property type="molecule type" value="Genomic_DNA"/>
</dbReference>
<dbReference type="AlphaFoldDB" id="A0A1Z5J7U1"/>
<feature type="non-terminal residue" evidence="2">
    <location>
        <position position="229"/>
    </location>
</feature>
<proteinExistence type="predicted"/>
<evidence type="ECO:0000313" key="3">
    <source>
        <dbReference type="Proteomes" id="UP000198406"/>
    </source>
</evidence>
<comment type="caution">
    <text evidence="2">The sequence shown here is derived from an EMBL/GenBank/DDBJ whole genome shotgun (WGS) entry which is preliminary data.</text>
</comment>
<dbReference type="InParanoid" id="A0A1Z5J7U1"/>